<dbReference type="InterPro" id="IPR039542">
    <property type="entry name" value="Erv_N"/>
</dbReference>
<dbReference type="EMBL" id="JABXXO010000001">
    <property type="protein sequence ID" value="KAF7784926.1"/>
    <property type="molecule type" value="Genomic_DNA"/>
</dbReference>
<evidence type="ECO:0000256" key="4">
    <source>
        <dbReference type="ARBA" id="ARBA00023136"/>
    </source>
</evidence>
<dbReference type="GO" id="GO:0030134">
    <property type="term" value="C:COPII-coated ER to Golgi transport vesicle"/>
    <property type="evidence" value="ECO:0007669"/>
    <property type="project" value="TreeGrafter"/>
</dbReference>
<dbReference type="InterPro" id="IPR045888">
    <property type="entry name" value="Erv"/>
</dbReference>
<comment type="subcellular location">
    <subcellularLocation>
        <location evidence="1">Membrane</location>
    </subcellularLocation>
</comment>
<dbReference type="Proteomes" id="UP000629468">
    <property type="component" value="Unassembled WGS sequence"/>
</dbReference>
<dbReference type="GO" id="GO:0005789">
    <property type="term" value="C:endoplasmic reticulum membrane"/>
    <property type="evidence" value="ECO:0007669"/>
    <property type="project" value="TreeGrafter"/>
</dbReference>
<dbReference type="GO" id="GO:0006890">
    <property type="term" value="P:retrograde vesicle-mediated transport, Golgi to endoplasmic reticulum"/>
    <property type="evidence" value="ECO:0007669"/>
    <property type="project" value="TreeGrafter"/>
</dbReference>
<comment type="caution">
    <text evidence="9">The sequence shown here is derived from an EMBL/GenBank/DDBJ whole genome shotgun (WGS) entry which is preliminary data.</text>
</comment>
<feature type="domain" description="Endoplasmic reticulum vesicle transporter C-terminal" evidence="7">
    <location>
        <begin position="175"/>
        <end position="329"/>
    </location>
</feature>
<evidence type="ECO:0000256" key="1">
    <source>
        <dbReference type="ARBA" id="ARBA00004370"/>
    </source>
</evidence>
<dbReference type="InterPro" id="IPR012936">
    <property type="entry name" value="Erv_C"/>
</dbReference>
<sequence>MATSEDDSVLKKLDAAAAPLAKFDAFPKVPSAFKARSESRGFMTIFVMLVALLLMLNDIGEYIWGWPEFKFAVDQDNAPYMFVNLDMVVNMQCRYLSVDLRDVVGDRLLLSGGLQRDGVKFNIGEATALKEHSKGLSARQALSQSRKSRGFFDSLLRRNSEPKFKPTYNHVPDGGACRIYGTMPVKRVTANLHITTVGHGYSSYQHVDHNQMNLSHVITEFSFGPYFPEIVQPLDESFEVTQDHFTAYQYFLHVVPTTYIAPRTSPLRTNQYSVTHYTRQVEHNKGTPGIFFKFDLDPLNITIHQKTTTLIQLLIRCVGVIGGVFVCMGYAIRVTTRAVEVVAGSDQDQGIVAAESSSIKTGLRAKWGGGDLRSRRTQSGRMVRQGNGWVLEGSGKSPNYGASPLNPNTPGLPSPFISTMGSPPMGAQQSGPHSGVGLGFPISTFGPNPTINGGSHQSGHMRTPSLLGGPPPRTPHSQLQVNGASNPNSPSLPSTMGGEQPGTPSHVVFPPTPNPANGNGNGMNGGTRLEDIETPSNTMTPEVINVNAYEPLAKSEL</sequence>
<evidence type="ECO:0008006" key="11">
    <source>
        <dbReference type="Google" id="ProtNLM"/>
    </source>
</evidence>
<keyword evidence="2 6" id="KW-0812">Transmembrane</keyword>
<dbReference type="PANTHER" id="PTHR10984:SF81">
    <property type="entry name" value="ER-DERIVED VESICLES PROTEIN ERV41"/>
    <property type="match status" value="1"/>
</dbReference>
<evidence type="ECO:0000256" key="6">
    <source>
        <dbReference type="SAM" id="Phobius"/>
    </source>
</evidence>
<evidence type="ECO:0000313" key="10">
    <source>
        <dbReference type="Proteomes" id="UP000629468"/>
    </source>
</evidence>
<organism evidence="9 10">
    <name type="scientific">Agaricus bisporus var. burnettii</name>
    <dbReference type="NCBI Taxonomy" id="192524"/>
    <lineage>
        <taxon>Eukaryota</taxon>
        <taxon>Fungi</taxon>
        <taxon>Dikarya</taxon>
        <taxon>Basidiomycota</taxon>
        <taxon>Agaricomycotina</taxon>
        <taxon>Agaricomycetes</taxon>
        <taxon>Agaricomycetidae</taxon>
        <taxon>Agaricales</taxon>
        <taxon>Agaricineae</taxon>
        <taxon>Agaricaceae</taxon>
        <taxon>Agaricus</taxon>
    </lineage>
</organism>
<evidence type="ECO:0000259" key="7">
    <source>
        <dbReference type="Pfam" id="PF07970"/>
    </source>
</evidence>
<keyword evidence="4 6" id="KW-0472">Membrane</keyword>
<feature type="transmembrane region" description="Helical" evidence="6">
    <location>
        <begin position="41"/>
        <end position="60"/>
    </location>
</feature>
<gene>
    <name evidence="9" type="ORF">Agabi119p4_1091</name>
</gene>
<feature type="region of interest" description="Disordered" evidence="5">
    <location>
        <begin position="388"/>
        <end position="543"/>
    </location>
</feature>
<reference evidence="9 10" key="1">
    <citation type="journal article" name="Sci. Rep.">
        <title>Telomere-to-telomere assembled and centromere annotated genomes of the two main subspecies of the button mushroom Agaricus bisporus reveal especially polymorphic chromosome ends.</title>
        <authorList>
            <person name="Sonnenberg A.S.M."/>
            <person name="Sedaghat-Telgerd N."/>
            <person name="Lavrijssen B."/>
            <person name="Ohm R.A."/>
            <person name="Hendrickx P.M."/>
            <person name="Scholtmeijer K."/>
            <person name="Baars J.J.P."/>
            <person name="van Peer A."/>
        </authorList>
    </citation>
    <scope>NUCLEOTIDE SEQUENCE [LARGE SCALE GENOMIC DNA]</scope>
    <source>
        <strain evidence="9 10">H119_p4</strain>
    </source>
</reference>
<evidence type="ECO:0000313" key="9">
    <source>
        <dbReference type="EMBL" id="KAF7784926.1"/>
    </source>
</evidence>
<protein>
    <recommendedName>
        <fullName evidence="11">DUF1692-domain-containing protein</fullName>
    </recommendedName>
</protein>
<proteinExistence type="predicted"/>
<dbReference type="PANTHER" id="PTHR10984">
    <property type="entry name" value="ENDOPLASMIC RETICULUM-GOLGI INTERMEDIATE COMPARTMENT PROTEIN"/>
    <property type="match status" value="1"/>
</dbReference>
<accession>A0A8H7FC09</accession>
<evidence type="ECO:0000256" key="3">
    <source>
        <dbReference type="ARBA" id="ARBA00022989"/>
    </source>
</evidence>
<feature type="compositionally biased region" description="Polar residues" evidence="5">
    <location>
        <begin position="405"/>
        <end position="432"/>
    </location>
</feature>
<evidence type="ECO:0000256" key="2">
    <source>
        <dbReference type="ARBA" id="ARBA00022692"/>
    </source>
</evidence>
<dbReference type="GO" id="GO:0006888">
    <property type="term" value="P:endoplasmic reticulum to Golgi vesicle-mediated transport"/>
    <property type="evidence" value="ECO:0007669"/>
    <property type="project" value="TreeGrafter"/>
</dbReference>
<dbReference type="Pfam" id="PF13850">
    <property type="entry name" value="ERGIC_N"/>
    <property type="match status" value="1"/>
</dbReference>
<dbReference type="Pfam" id="PF07970">
    <property type="entry name" value="COPIIcoated_ERV"/>
    <property type="match status" value="1"/>
</dbReference>
<feature type="compositionally biased region" description="Polar residues" evidence="5">
    <location>
        <begin position="475"/>
        <end position="494"/>
    </location>
</feature>
<dbReference type="AlphaFoldDB" id="A0A8H7FC09"/>
<evidence type="ECO:0000256" key="5">
    <source>
        <dbReference type="SAM" id="MobiDB-lite"/>
    </source>
</evidence>
<feature type="compositionally biased region" description="Polar residues" evidence="5">
    <location>
        <begin position="445"/>
        <end position="460"/>
    </location>
</feature>
<name>A0A8H7FC09_AGABI</name>
<feature type="domain" description="Endoplasmic reticulum vesicle transporter N-terminal" evidence="8">
    <location>
        <begin position="20"/>
        <end position="107"/>
    </location>
</feature>
<dbReference type="GO" id="GO:0000139">
    <property type="term" value="C:Golgi membrane"/>
    <property type="evidence" value="ECO:0007669"/>
    <property type="project" value="TreeGrafter"/>
</dbReference>
<keyword evidence="3 6" id="KW-1133">Transmembrane helix</keyword>
<evidence type="ECO:0000259" key="8">
    <source>
        <dbReference type="Pfam" id="PF13850"/>
    </source>
</evidence>